<dbReference type="Proteomes" id="UP001595912">
    <property type="component" value="Unassembled WGS sequence"/>
</dbReference>
<reference evidence="4" key="1">
    <citation type="journal article" date="2019" name="Int. J. Syst. Evol. Microbiol.">
        <title>The Global Catalogue of Microorganisms (GCM) 10K type strain sequencing project: providing services to taxonomists for standard genome sequencing and annotation.</title>
        <authorList>
            <consortium name="The Broad Institute Genomics Platform"/>
            <consortium name="The Broad Institute Genome Sequencing Center for Infectious Disease"/>
            <person name="Wu L."/>
            <person name="Ma J."/>
        </authorList>
    </citation>
    <scope>NUCLEOTIDE SEQUENCE [LARGE SCALE GENOMIC DNA]</scope>
    <source>
        <strain evidence="4">CGMCC 4.7152</strain>
    </source>
</reference>
<evidence type="ECO:0000256" key="2">
    <source>
        <dbReference type="SAM" id="Phobius"/>
    </source>
</evidence>
<organism evidence="3 4">
    <name type="scientific">Dactylosporangium cerinum</name>
    <dbReference type="NCBI Taxonomy" id="1434730"/>
    <lineage>
        <taxon>Bacteria</taxon>
        <taxon>Bacillati</taxon>
        <taxon>Actinomycetota</taxon>
        <taxon>Actinomycetes</taxon>
        <taxon>Micromonosporales</taxon>
        <taxon>Micromonosporaceae</taxon>
        <taxon>Dactylosporangium</taxon>
    </lineage>
</organism>
<keyword evidence="4" id="KW-1185">Reference proteome</keyword>
<comment type="caution">
    <text evidence="3">The sequence shown here is derived from an EMBL/GenBank/DDBJ whole genome shotgun (WGS) entry which is preliminary data.</text>
</comment>
<feature type="transmembrane region" description="Helical" evidence="2">
    <location>
        <begin position="285"/>
        <end position="308"/>
    </location>
</feature>
<protein>
    <recommendedName>
        <fullName evidence="5">TrbL/VirB6 plasmid conjugal transfer protein</fullName>
    </recommendedName>
</protein>
<sequence>MAEAVSTAVANSFFGQLEQMMITAALWTIDICATWWVAVPSLSLYPDPQQITASSTPIDAVTHLRALIMPITAAVAVGGILWQAIVMVLTRKPAPLVNVLRGLWNTSLWAAVGIFGTQLLLTGCDQFSTAVLNAALQSVGEPSLGKRLGALAVPASGGGFPQIVVILAATLAMVASLTQAFLMLFRDGSVVVLAALTPLAAAGSFTNATNGWKNKLLAWQLALIFYKPMAAMVYATAIWVTGENTSKDPRILFVGLAMMVIALVALPVLMKFFNWSVGSLQSGNGGLGMFATAGAAGMHAASSMLGGFDAGMHARYLADTFDRAAGRPTGGADPGPGPSGPGLGPDDRDPPKPGRGPTPGQGPGSGGGPGPGGGLKPPAFVGEAGSGKVANITSAGDPAGAAASSTATAPTAATGAAAAAGPAGLAVAGATEVVGTVTKAAGAAANAAANALDDPTKEA</sequence>
<accession>A0ABV9W3Q8</accession>
<keyword evidence="2" id="KW-0812">Transmembrane</keyword>
<feature type="transmembrane region" description="Helical" evidence="2">
    <location>
        <begin position="217"/>
        <end position="239"/>
    </location>
</feature>
<proteinExistence type="predicted"/>
<dbReference type="EMBL" id="JBHSIU010000041">
    <property type="protein sequence ID" value="MFC5001998.1"/>
    <property type="molecule type" value="Genomic_DNA"/>
</dbReference>
<feature type="compositionally biased region" description="Low complexity" evidence="1">
    <location>
        <begin position="393"/>
        <end position="410"/>
    </location>
</feature>
<evidence type="ECO:0000256" key="1">
    <source>
        <dbReference type="SAM" id="MobiDB-lite"/>
    </source>
</evidence>
<feature type="transmembrane region" description="Helical" evidence="2">
    <location>
        <begin position="251"/>
        <end position="273"/>
    </location>
</feature>
<feature type="transmembrane region" description="Helical" evidence="2">
    <location>
        <begin position="102"/>
        <end position="121"/>
    </location>
</feature>
<name>A0ABV9W3Q8_9ACTN</name>
<dbReference type="RefSeq" id="WP_380119672.1">
    <property type="nucleotide sequence ID" value="NZ_JBHSIU010000041.1"/>
</dbReference>
<feature type="region of interest" description="Disordered" evidence="1">
    <location>
        <begin position="323"/>
        <end position="410"/>
    </location>
</feature>
<feature type="transmembrane region" description="Helical" evidence="2">
    <location>
        <begin position="189"/>
        <end position="205"/>
    </location>
</feature>
<feature type="transmembrane region" description="Helical" evidence="2">
    <location>
        <begin position="20"/>
        <end position="38"/>
    </location>
</feature>
<evidence type="ECO:0000313" key="4">
    <source>
        <dbReference type="Proteomes" id="UP001595912"/>
    </source>
</evidence>
<feature type="transmembrane region" description="Helical" evidence="2">
    <location>
        <begin position="163"/>
        <end position="182"/>
    </location>
</feature>
<feature type="compositionally biased region" description="Gly residues" evidence="1">
    <location>
        <begin position="357"/>
        <end position="375"/>
    </location>
</feature>
<keyword evidence="2" id="KW-0472">Membrane</keyword>
<keyword evidence="2" id="KW-1133">Transmembrane helix</keyword>
<evidence type="ECO:0008006" key="5">
    <source>
        <dbReference type="Google" id="ProtNLM"/>
    </source>
</evidence>
<evidence type="ECO:0000313" key="3">
    <source>
        <dbReference type="EMBL" id="MFC5001998.1"/>
    </source>
</evidence>
<feature type="transmembrane region" description="Helical" evidence="2">
    <location>
        <begin position="67"/>
        <end position="90"/>
    </location>
</feature>
<gene>
    <name evidence="3" type="ORF">ACFPIJ_29715</name>
</gene>